<keyword evidence="3" id="KW-1003">Cell membrane</keyword>
<evidence type="ECO:0000313" key="10">
    <source>
        <dbReference type="Proteomes" id="UP000556026"/>
    </source>
</evidence>
<feature type="transmembrane region" description="Helical" evidence="7">
    <location>
        <begin position="27"/>
        <end position="46"/>
    </location>
</feature>
<dbReference type="AlphaFoldDB" id="A0A6V8MP96"/>
<evidence type="ECO:0000256" key="5">
    <source>
        <dbReference type="ARBA" id="ARBA00022989"/>
    </source>
</evidence>
<dbReference type="Pfam" id="PF02687">
    <property type="entry name" value="FtsX"/>
    <property type="match status" value="1"/>
</dbReference>
<evidence type="ECO:0000256" key="1">
    <source>
        <dbReference type="ARBA" id="ARBA00004651"/>
    </source>
</evidence>
<name>A0A6V8MP96_9BACT</name>
<dbReference type="PANTHER" id="PTHR30489:SF0">
    <property type="entry name" value="LIPOPROTEIN-RELEASING SYSTEM TRANSMEMBRANE PROTEIN LOLE"/>
    <property type="match status" value="1"/>
</dbReference>
<comment type="caution">
    <text evidence="9">The sequence shown here is derived from an EMBL/GenBank/DDBJ whole genome shotgun (WGS) entry which is preliminary data.</text>
</comment>
<dbReference type="GO" id="GO:0098797">
    <property type="term" value="C:plasma membrane protein complex"/>
    <property type="evidence" value="ECO:0007669"/>
    <property type="project" value="TreeGrafter"/>
</dbReference>
<proteinExistence type="inferred from homology"/>
<evidence type="ECO:0000313" key="9">
    <source>
        <dbReference type="EMBL" id="GFO61523.1"/>
    </source>
</evidence>
<dbReference type="InterPro" id="IPR051447">
    <property type="entry name" value="Lipoprotein-release_system"/>
</dbReference>
<reference evidence="10" key="1">
    <citation type="submission" date="2020-06" db="EMBL/GenBank/DDBJ databases">
        <title>Draft genomic sequence of Geomonas sp. Red330.</title>
        <authorList>
            <person name="Itoh H."/>
            <person name="Zhenxing X."/>
            <person name="Ushijima N."/>
            <person name="Masuda Y."/>
            <person name="Shiratori Y."/>
            <person name="Senoo K."/>
        </authorList>
    </citation>
    <scope>NUCLEOTIDE SEQUENCE [LARGE SCALE GENOMIC DNA]</scope>
    <source>
        <strain evidence="10">Red330</strain>
    </source>
</reference>
<dbReference type="RefSeq" id="WP_183356317.1">
    <property type="nucleotide sequence ID" value="NZ_BLXX01000015.1"/>
</dbReference>
<gene>
    <name evidence="9" type="ORF">GMST_38480</name>
</gene>
<keyword evidence="4 7" id="KW-0812">Transmembrane</keyword>
<dbReference type="EMBL" id="BLXX01000015">
    <property type="protein sequence ID" value="GFO61523.1"/>
    <property type="molecule type" value="Genomic_DNA"/>
</dbReference>
<evidence type="ECO:0000256" key="3">
    <source>
        <dbReference type="ARBA" id="ARBA00022475"/>
    </source>
</evidence>
<evidence type="ECO:0000256" key="4">
    <source>
        <dbReference type="ARBA" id="ARBA00022692"/>
    </source>
</evidence>
<protein>
    <submittedName>
        <fullName evidence="9">ABC transporter permease</fullName>
    </submittedName>
</protein>
<organism evidence="9 10">
    <name type="scientific">Geomonas silvestris</name>
    <dbReference type="NCBI Taxonomy" id="2740184"/>
    <lineage>
        <taxon>Bacteria</taxon>
        <taxon>Pseudomonadati</taxon>
        <taxon>Thermodesulfobacteriota</taxon>
        <taxon>Desulfuromonadia</taxon>
        <taxon>Geobacterales</taxon>
        <taxon>Geobacteraceae</taxon>
        <taxon>Geomonas</taxon>
    </lineage>
</organism>
<dbReference type="Proteomes" id="UP000556026">
    <property type="component" value="Unassembled WGS sequence"/>
</dbReference>
<comment type="subcellular location">
    <subcellularLocation>
        <location evidence="1">Cell membrane</location>
        <topology evidence="1">Multi-pass membrane protein</topology>
    </subcellularLocation>
</comment>
<evidence type="ECO:0000259" key="8">
    <source>
        <dbReference type="Pfam" id="PF02687"/>
    </source>
</evidence>
<evidence type="ECO:0000256" key="7">
    <source>
        <dbReference type="SAM" id="Phobius"/>
    </source>
</evidence>
<feature type="domain" description="ABC3 transporter permease C-terminal" evidence="8">
    <location>
        <begin position="246"/>
        <end position="371"/>
    </location>
</feature>
<feature type="transmembrane region" description="Helical" evidence="7">
    <location>
        <begin position="294"/>
        <end position="320"/>
    </location>
</feature>
<evidence type="ECO:0000256" key="2">
    <source>
        <dbReference type="ARBA" id="ARBA00005236"/>
    </source>
</evidence>
<comment type="similarity">
    <text evidence="2">Belongs to the ABC-4 integral membrane protein family. LolC/E subfamily.</text>
</comment>
<dbReference type="GO" id="GO:0044874">
    <property type="term" value="P:lipoprotein localization to outer membrane"/>
    <property type="evidence" value="ECO:0007669"/>
    <property type="project" value="TreeGrafter"/>
</dbReference>
<keyword evidence="5 7" id="KW-1133">Transmembrane helix</keyword>
<feature type="transmembrane region" description="Helical" evidence="7">
    <location>
        <begin position="237"/>
        <end position="258"/>
    </location>
</feature>
<evidence type="ECO:0000256" key="6">
    <source>
        <dbReference type="ARBA" id="ARBA00023136"/>
    </source>
</evidence>
<dbReference type="InterPro" id="IPR003838">
    <property type="entry name" value="ABC3_permease_C"/>
</dbReference>
<accession>A0A6V8MP96</accession>
<keyword evidence="6 7" id="KW-0472">Membrane</keyword>
<dbReference type="PANTHER" id="PTHR30489">
    <property type="entry name" value="LIPOPROTEIN-RELEASING SYSTEM TRANSMEMBRANE PROTEIN LOLE"/>
    <property type="match status" value="1"/>
</dbReference>
<feature type="transmembrane region" description="Helical" evidence="7">
    <location>
        <begin position="341"/>
        <end position="368"/>
    </location>
</feature>
<sequence>MNRSLQRHLNILDFALSSLWRRKGKNLALLAVYTLIIFIIASIVFFTQALKREADLVLQDAPDLVVQRMVAGRHDPIPVSYGTGIAAIRGVSEVTPRFWGYYYDPVTGANFTLVASDDQELKPEAISIGSGVARTSRISIGDFLPLKDIKGSPVLFSVQKIFPSSSELVAADLIQLRQEDFQRLFDFPAGRATDLAVSAGNPAELETIAAKIVHDFPDTRPILKSEMIRTYDSVFDWRSGMVLVVLAVAVLSFIIFAWDKATGLSAEEKKEIGILKSIGWETTDVLLLKSWEGIVISLSAFLFGVSLGYLHVFFFSASLFEHALKGWSVLYPEFKLTPVIDPYLICLLFLLSVGPYVAATVVPSWLAATVDPDAAMRS</sequence>
<keyword evidence="10" id="KW-1185">Reference proteome</keyword>